<dbReference type="AlphaFoldDB" id="A0A455SHN9"/>
<dbReference type="SUPFAM" id="SSF52540">
    <property type="entry name" value="P-loop containing nucleoside triphosphate hydrolases"/>
    <property type="match status" value="1"/>
</dbReference>
<organism evidence="2">
    <name type="scientific">Thermosporothrix sp. COM3</name>
    <dbReference type="NCBI Taxonomy" id="2490863"/>
    <lineage>
        <taxon>Bacteria</taxon>
        <taxon>Bacillati</taxon>
        <taxon>Chloroflexota</taxon>
        <taxon>Ktedonobacteria</taxon>
        <taxon>Ktedonobacterales</taxon>
        <taxon>Thermosporotrichaceae</taxon>
        <taxon>Thermosporothrix</taxon>
    </lineage>
</organism>
<evidence type="ECO:0000259" key="1">
    <source>
        <dbReference type="Pfam" id="PF05729"/>
    </source>
</evidence>
<accession>A0A455SHN9</accession>
<reference evidence="2" key="1">
    <citation type="submission" date="2018-12" db="EMBL/GenBank/DDBJ databases">
        <title>Novel natural products biosynthetic potential of the class Ktedonobacteria.</title>
        <authorList>
            <person name="Zheng Y."/>
            <person name="Saitou A."/>
            <person name="Wang C.M."/>
            <person name="Toyoda A."/>
            <person name="Minakuchi Y."/>
            <person name="Sekiguchi Y."/>
            <person name="Ueda K."/>
            <person name="Takano H."/>
            <person name="Sakai Y."/>
            <person name="Yokota A."/>
            <person name="Yabe S."/>
        </authorList>
    </citation>
    <scope>NUCLEOTIDE SEQUENCE</scope>
    <source>
        <strain evidence="2">COM3</strain>
    </source>
</reference>
<dbReference type="InterPro" id="IPR011989">
    <property type="entry name" value="ARM-like"/>
</dbReference>
<dbReference type="InterPro" id="IPR016024">
    <property type="entry name" value="ARM-type_fold"/>
</dbReference>
<dbReference type="InterPro" id="IPR027417">
    <property type="entry name" value="P-loop_NTPase"/>
</dbReference>
<dbReference type="SUPFAM" id="SSF48371">
    <property type="entry name" value="ARM repeat"/>
    <property type="match status" value="1"/>
</dbReference>
<gene>
    <name evidence="2" type="ORF">KTC_11630</name>
</gene>
<dbReference type="Gene3D" id="1.25.10.10">
    <property type="entry name" value="Leucine-rich Repeat Variant"/>
    <property type="match status" value="1"/>
</dbReference>
<protein>
    <recommendedName>
        <fullName evidence="1">NACHT domain-containing protein</fullName>
    </recommendedName>
</protein>
<dbReference type="Pfam" id="PF05729">
    <property type="entry name" value="NACHT"/>
    <property type="match status" value="1"/>
</dbReference>
<dbReference type="Gene3D" id="3.40.50.300">
    <property type="entry name" value="P-loop containing nucleotide triphosphate hydrolases"/>
    <property type="match status" value="1"/>
</dbReference>
<dbReference type="InterPro" id="IPR007111">
    <property type="entry name" value="NACHT_NTPase"/>
</dbReference>
<sequence length="1025" mass="118188">MSPFQPYDMFCLPAWQYELNYTYWQAKSRYDQQCTARLFWQDIRIQQPRLVIVGRHGSGKSWLLRQECLAVCSQVQRCLQDEQDEQEMVLPIWLSGPECVRVLSAYRGNVVVALQQILRETLGDERGHDALLEEWLRAHPTLFLLDDYDLLDPEQRALVGTFLSWVETLPHARLVCAVRPEAAAALDLSSAFFVELLDWTDTQCKRYLLQRFAADPMMAAACWEQLQAPEYGEARVPLVLAWWSAFYAEQQRLPATCFEGYMWVLQHLLQRAMQSADLSLLREIVCPALERLAWTWATAVHGGWQGMLSRAEILMVLRQAGAGARAEAYLALLEQSGVLCRSVGHRGAPWNQQRVHYSWGSPVFPCVLVARMLTQQQWMWSDLLLLEKRCSPFWQQVVHLLAGANAPAVLRWVEEQRFSLQRDTASILLLARVGRELRRAGEALSPALVGWIADGLLQLELGSRKERRQAYALMKQLFGADVRARMLARLQMDGASLARRCAAVLALGVVGTNMDSEVLEQIVLDDGHVPELRGVALLVCWQVDEERAEKLCHSIFRRKEASLLVCGVALWTSVEKRASDMREEIVALLQRRGEVNSDKEQEWLLFDEVLIWAVVRLWKHSLPYPEEVWRLVAQHPSMLPIMLEELGWEEPIARRILRKWLRMTSADQEKSRAFVKRMADSHNPHKERLFPLLQEECQDGEILQWVTRWLEEKQKDEQRRIEIAEDEQEEAASFAQVLRVRGEIGEEEGHILLNQPEKVIPLIVARDEELWTREQALRWLWSYGDEQSWLPLLHVASDPTDDGELRKTALHVLHRKKPQPGEVLYPFLWDRDERVQAEAAYILSEIQDTTCIERIGFLLCHMEDEETQGRVERACVRYRDAAVHESLRTMIMQNMQYLRMRESDVKEHIVEYAVGRVLDEISIGAIASFDSATRWHILSLMLQRCYGEVGDLFWRKGFLEAASDQRIGIPYLIAGFFGVEEAALETIRAWWRSDGQDSYTMRSDANFGVIALGGALLRNEVSLYV</sequence>
<dbReference type="EMBL" id="AP019376">
    <property type="protein sequence ID" value="BBH86412.1"/>
    <property type="molecule type" value="Genomic_DNA"/>
</dbReference>
<proteinExistence type="predicted"/>
<evidence type="ECO:0000313" key="2">
    <source>
        <dbReference type="EMBL" id="BBH86412.1"/>
    </source>
</evidence>
<name>A0A455SHN9_9CHLR</name>
<feature type="domain" description="NACHT" evidence="1">
    <location>
        <begin position="50"/>
        <end position="214"/>
    </location>
</feature>